<evidence type="ECO:0000256" key="4">
    <source>
        <dbReference type="ARBA" id="ARBA00022989"/>
    </source>
</evidence>
<dbReference type="PIRSF" id="PIRSF006060">
    <property type="entry name" value="AA_transporter"/>
    <property type="match status" value="1"/>
</dbReference>
<evidence type="ECO:0000313" key="8">
    <source>
        <dbReference type="Proteomes" id="UP000320806"/>
    </source>
</evidence>
<dbReference type="EMBL" id="VFMO01000001">
    <property type="protein sequence ID" value="TQJ14490.1"/>
    <property type="molecule type" value="Genomic_DNA"/>
</dbReference>
<dbReference type="InterPro" id="IPR050367">
    <property type="entry name" value="APC_superfamily"/>
</dbReference>
<keyword evidence="5 6" id="KW-0472">Membrane</keyword>
<protein>
    <submittedName>
        <fullName evidence="7">Amino acid efflux transporter</fullName>
    </submittedName>
</protein>
<evidence type="ECO:0000256" key="6">
    <source>
        <dbReference type="SAM" id="Phobius"/>
    </source>
</evidence>
<feature type="transmembrane region" description="Helical" evidence="6">
    <location>
        <begin position="271"/>
        <end position="297"/>
    </location>
</feature>
<sequence>MTAAGTHELRRSLNGVTATFIALGTVLGSGIMILPGLTYSSLDRSAWIPWAIAALSVAPLLVAYSWLGRSFPSASGVAHYSQLAFGRPLGATSGVLAIIALATGIPATALTGGRYAAQFTDEPALQWLIPLVLVGTAICVAASGTTVSGRVQTGLTLSLCIVVVVVCTAAIASADSPRPDLSFPGESVAAPLAAVFVAFTGWETVAFTFEEHARPDLIPRIFAISYVIVTTVYALILLALFSVVASDDPGLTEAPLLLLAQKVLGGDVGRYLVTGFVVAAILSNVLASAVALSRLVFGMARDRHLPRHLGVLTATGNPLRSVFFVGGTLLLIASSVCVGLLPFEQLFVLSGGIYFLLYAVGAASYAALNPRRGAKLVTLLSLVAVISVGVLAASSLVVSLCLAAGVFAVIKLVARTWRQPATDETRSGAYGNGET</sequence>
<proteinExistence type="predicted"/>
<dbReference type="Proteomes" id="UP000320806">
    <property type="component" value="Unassembled WGS sequence"/>
</dbReference>
<dbReference type="AlphaFoldDB" id="A0A542EGP0"/>
<feature type="transmembrane region" description="Helical" evidence="6">
    <location>
        <begin position="380"/>
        <end position="410"/>
    </location>
</feature>
<dbReference type="GO" id="GO:0022857">
    <property type="term" value="F:transmembrane transporter activity"/>
    <property type="evidence" value="ECO:0007669"/>
    <property type="project" value="InterPro"/>
</dbReference>
<feature type="transmembrane region" description="Helical" evidence="6">
    <location>
        <begin position="318"/>
        <end position="341"/>
    </location>
</feature>
<feature type="transmembrane region" description="Helical" evidence="6">
    <location>
        <begin position="88"/>
        <end position="107"/>
    </location>
</feature>
<dbReference type="RefSeq" id="WP_141928293.1">
    <property type="nucleotide sequence ID" value="NZ_BAABCI010000029.1"/>
</dbReference>
<dbReference type="InterPro" id="IPR002293">
    <property type="entry name" value="AA/rel_permease1"/>
</dbReference>
<evidence type="ECO:0000256" key="1">
    <source>
        <dbReference type="ARBA" id="ARBA00004651"/>
    </source>
</evidence>
<dbReference type="Gene3D" id="1.20.1740.10">
    <property type="entry name" value="Amino acid/polyamine transporter I"/>
    <property type="match status" value="1"/>
</dbReference>
<organism evidence="7 8">
    <name type="scientific">Yimella lutea</name>
    <dbReference type="NCBI Taxonomy" id="587872"/>
    <lineage>
        <taxon>Bacteria</taxon>
        <taxon>Bacillati</taxon>
        <taxon>Actinomycetota</taxon>
        <taxon>Actinomycetes</taxon>
        <taxon>Micrococcales</taxon>
        <taxon>Dermacoccaceae</taxon>
        <taxon>Yimella</taxon>
    </lineage>
</organism>
<evidence type="ECO:0000256" key="5">
    <source>
        <dbReference type="ARBA" id="ARBA00023136"/>
    </source>
</evidence>
<comment type="subcellular location">
    <subcellularLocation>
        <location evidence="1">Cell membrane</location>
        <topology evidence="1">Multi-pass membrane protein</topology>
    </subcellularLocation>
</comment>
<feature type="transmembrane region" description="Helical" evidence="6">
    <location>
        <begin position="221"/>
        <end position="245"/>
    </location>
</feature>
<comment type="caution">
    <text evidence="7">The sequence shown here is derived from an EMBL/GenBank/DDBJ whole genome shotgun (WGS) entry which is preliminary data.</text>
</comment>
<name>A0A542EGP0_9MICO</name>
<keyword evidence="3 6" id="KW-0812">Transmembrane</keyword>
<dbReference type="OrthoDB" id="9762947at2"/>
<feature type="transmembrane region" description="Helical" evidence="6">
    <location>
        <begin position="127"/>
        <end position="147"/>
    </location>
</feature>
<dbReference type="PANTHER" id="PTHR42770">
    <property type="entry name" value="AMINO ACID TRANSPORTER-RELATED"/>
    <property type="match status" value="1"/>
</dbReference>
<keyword evidence="2" id="KW-1003">Cell membrane</keyword>
<accession>A0A542EGP0</accession>
<reference evidence="7 8" key="1">
    <citation type="submission" date="2019-06" db="EMBL/GenBank/DDBJ databases">
        <title>Sequencing the genomes of 1000 actinobacteria strains.</title>
        <authorList>
            <person name="Klenk H.-P."/>
        </authorList>
    </citation>
    <scope>NUCLEOTIDE SEQUENCE [LARGE SCALE GENOMIC DNA]</scope>
    <source>
        <strain evidence="7 8">DSM 19828</strain>
    </source>
</reference>
<evidence type="ECO:0000256" key="3">
    <source>
        <dbReference type="ARBA" id="ARBA00022692"/>
    </source>
</evidence>
<feature type="transmembrane region" description="Helical" evidence="6">
    <location>
        <begin position="46"/>
        <end position="67"/>
    </location>
</feature>
<keyword evidence="4 6" id="KW-1133">Transmembrane helix</keyword>
<evidence type="ECO:0000256" key="2">
    <source>
        <dbReference type="ARBA" id="ARBA00022475"/>
    </source>
</evidence>
<dbReference type="Pfam" id="PF13520">
    <property type="entry name" value="AA_permease_2"/>
    <property type="match status" value="1"/>
</dbReference>
<feature type="transmembrane region" description="Helical" evidence="6">
    <location>
        <begin position="347"/>
        <end position="368"/>
    </location>
</feature>
<gene>
    <name evidence="7" type="ORF">FB459_1956</name>
</gene>
<feature type="transmembrane region" description="Helical" evidence="6">
    <location>
        <begin position="12"/>
        <end position="34"/>
    </location>
</feature>
<evidence type="ECO:0000313" key="7">
    <source>
        <dbReference type="EMBL" id="TQJ14490.1"/>
    </source>
</evidence>
<keyword evidence="8" id="KW-1185">Reference proteome</keyword>
<feature type="transmembrane region" description="Helical" evidence="6">
    <location>
        <begin position="154"/>
        <end position="173"/>
    </location>
</feature>
<feature type="transmembrane region" description="Helical" evidence="6">
    <location>
        <begin position="188"/>
        <end position="209"/>
    </location>
</feature>
<dbReference type="GO" id="GO:0005886">
    <property type="term" value="C:plasma membrane"/>
    <property type="evidence" value="ECO:0007669"/>
    <property type="project" value="UniProtKB-SubCell"/>
</dbReference>
<dbReference type="PANTHER" id="PTHR42770:SF13">
    <property type="entry name" value="L-METHIONINE_BRANCHED-CHAIN AMINO ACID EXPORTER YJEH"/>
    <property type="match status" value="1"/>
</dbReference>